<dbReference type="AlphaFoldDB" id="A0A9D4D3C8"/>
<dbReference type="Gene3D" id="1.20.58.390">
    <property type="entry name" value="Neurotransmitter-gated ion-channel transmembrane domain"/>
    <property type="match status" value="1"/>
</dbReference>
<evidence type="ECO:0000313" key="3">
    <source>
        <dbReference type="EMBL" id="KAH3736578.1"/>
    </source>
</evidence>
<feature type="chain" id="PRO_5039072152" evidence="2">
    <location>
        <begin position="21"/>
        <end position="57"/>
    </location>
</feature>
<feature type="transmembrane region" description="Helical" evidence="1">
    <location>
        <begin position="33"/>
        <end position="54"/>
    </location>
</feature>
<protein>
    <submittedName>
        <fullName evidence="3">Uncharacterized protein</fullName>
    </submittedName>
</protein>
<sequence length="57" mass="6166">MTFCLSLFVALAVFMSIVNGSLPESSDEVSKFGVYICLQLIDFGLSTIATVVPLKCF</sequence>
<dbReference type="InterPro" id="IPR038050">
    <property type="entry name" value="Neuro_actylchol_rec"/>
</dbReference>
<evidence type="ECO:0000256" key="1">
    <source>
        <dbReference type="SAM" id="Phobius"/>
    </source>
</evidence>
<dbReference type="SUPFAM" id="SSF90112">
    <property type="entry name" value="Neurotransmitter-gated ion-channel transmembrane pore"/>
    <property type="match status" value="1"/>
</dbReference>
<dbReference type="GO" id="GO:0016020">
    <property type="term" value="C:membrane"/>
    <property type="evidence" value="ECO:0007669"/>
    <property type="project" value="InterPro"/>
</dbReference>
<name>A0A9D4D3C8_DREPO</name>
<evidence type="ECO:0000256" key="2">
    <source>
        <dbReference type="SAM" id="SignalP"/>
    </source>
</evidence>
<dbReference type="EMBL" id="JAIWYP010000011">
    <property type="protein sequence ID" value="KAH3736578.1"/>
    <property type="molecule type" value="Genomic_DNA"/>
</dbReference>
<reference evidence="3" key="2">
    <citation type="submission" date="2020-11" db="EMBL/GenBank/DDBJ databases">
        <authorList>
            <person name="McCartney M.A."/>
            <person name="Auch B."/>
            <person name="Kono T."/>
            <person name="Mallez S."/>
            <person name="Becker A."/>
            <person name="Gohl D.M."/>
            <person name="Silverstein K.A.T."/>
            <person name="Koren S."/>
            <person name="Bechman K.B."/>
            <person name="Herman A."/>
            <person name="Abrahante J.E."/>
            <person name="Garbe J."/>
        </authorList>
    </citation>
    <scope>NUCLEOTIDE SEQUENCE</scope>
    <source>
        <strain evidence="3">Duluth1</strain>
        <tissue evidence="3">Whole animal</tissue>
    </source>
</reference>
<keyword evidence="1" id="KW-0812">Transmembrane</keyword>
<evidence type="ECO:0000313" key="4">
    <source>
        <dbReference type="Proteomes" id="UP000828390"/>
    </source>
</evidence>
<keyword evidence="2" id="KW-0732">Signal</keyword>
<proteinExistence type="predicted"/>
<dbReference type="InterPro" id="IPR036719">
    <property type="entry name" value="Neuro-gated_channel_TM_sf"/>
</dbReference>
<keyword evidence="1" id="KW-0472">Membrane</keyword>
<keyword evidence="4" id="KW-1185">Reference proteome</keyword>
<comment type="caution">
    <text evidence="3">The sequence shown here is derived from an EMBL/GenBank/DDBJ whole genome shotgun (WGS) entry which is preliminary data.</text>
</comment>
<keyword evidence="1" id="KW-1133">Transmembrane helix</keyword>
<accession>A0A9D4D3C8</accession>
<gene>
    <name evidence="3" type="ORF">DPMN_043149</name>
</gene>
<organism evidence="3 4">
    <name type="scientific">Dreissena polymorpha</name>
    <name type="common">Zebra mussel</name>
    <name type="synonym">Mytilus polymorpha</name>
    <dbReference type="NCBI Taxonomy" id="45954"/>
    <lineage>
        <taxon>Eukaryota</taxon>
        <taxon>Metazoa</taxon>
        <taxon>Spiralia</taxon>
        <taxon>Lophotrochozoa</taxon>
        <taxon>Mollusca</taxon>
        <taxon>Bivalvia</taxon>
        <taxon>Autobranchia</taxon>
        <taxon>Heteroconchia</taxon>
        <taxon>Euheterodonta</taxon>
        <taxon>Imparidentia</taxon>
        <taxon>Neoheterodontei</taxon>
        <taxon>Myida</taxon>
        <taxon>Dreissenoidea</taxon>
        <taxon>Dreissenidae</taxon>
        <taxon>Dreissena</taxon>
    </lineage>
</organism>
<dbReference type="Proteomes" id="UP000828390">
    <property type="component" value="Unassembled WGS sequence"/>
</dbReference>
<dbReference type="GO" id="GO:0006811">
    <property type="term" value="P:monoatomic ion transport"/>
    <property type="evidence" value="ECO:0007669"/>
    <property type="project" value="InterPro"/>
</dbReference>
<feature type="signal peptide" evidence="2">
    <location>
        <begin position="1"/>
        <end position="20"/>
    </location>
</feature>
<reference evidence="3" key="1">
    <citation type="journal article" date="2019" name="bioRxiv">
        <title>The Genome of the Zebra Mussel, Dreissena polymorpha: A Resource for Invasive Species Research.</title>
        <authorList>
            <person name="McCartney M.A."/>
            <person name="Auch B."/>
            <person name="Kono T."/>
            <person name="Mallez S."/>
            <person name="Zhang Y."/>
            <person name="Obille A."/>
            <person name="Becker A."/>
            <person name="Abrahante J.E."/>
            <person name="Garbe J."/>
            <person name="Badalamenti J.P."/>
            <person name="Herman A."/>
            <person name="Mangelson H."/>
            <person name="Liachko I."/>
            <person name="Sullivan S."/>
            <person name="Sone E.D."/>
            <person name="Koren S."/>
            <person name="Silverstein K.A.T."/>
            <person name="Beckman K.B."/>
            <person name="Gohl D.M."/>
        </authorList>
    </citation>
    <scope>NUCLEOTIDE SEQUENCE</scope>
    <source>
        <strain evidence="3">Duluth1</strain>
        <tissue evidence="3">Whole animal</tissue>
    </source>
</reference>